<dbReference type="InterPro" id="IPR036397">
    <property type="entry name" value="RNaseH_sf"/>
</dbReference>
<dbReference type="PANTHER" id="PTHR46814">
    <property type="entry name" value="EGALITARIAN, ISOFORM B"/>
    <property type="match status" value="1"/>
</dbReference>
<dbReference type="EMBL" id="CAICTM010000552">
    <property type="protein sequence ID" value="CAB9512742.1"/>
    <property type="molecule type" value="Genomic_DNA"/>
</dbReference>
<keyword evidence="2" id="KW-0269">Exonuclease</keyword>
<evidence type="ECO:0000313" key="3">
    <source>
        <dbReference type="Proteomes" id="UP001153069"/>
    </source>
</evidence>
<keyword evidence="3" id="KW-1185">Reference proteome</keyword>
<dbReference type="GO" id="GO:0003676">
    <property type="term" value="F:nucleic acid binding"/>
    <property type="evidence" value="ECO:0007669"/>
    <property type="project" value="InterPro"/>
</dbReference>
<dbReference type="Pfam" id="PF01612">
    <property type="entry name" value="DNA_pol_A_exo1"/>
    <property type="match status" value="1"/>
</dbReference>
<proteinExistence type="predicted"/>
<protein>
    <submittedName>
        <fullName evidence="2">Exonuclease 3'-5' domain containing 1</fullName>
    </submittedName>
</protein>
<comment type="caution">
    <text evidence="2">The sequence shown here is derived from an EMBL/GenBank/DDBJ whole genome shotgun (WGS) entry which is preliminary data.</text>
</comment>
<evidence type="ECO:0000313" key="2">
    <source>
        <dbReference type="EMBL" id="CAB9512742.1"/>
    </source>
</evidence>
<sequence>MDSDALYHQLGITLQSVHDTSCFHKVITRQESPASLNKALVAHGIEANQTRDSSVYKSNPRFWATRPLTAKMKAWASSDVDKLLELATKQVSILTTKGKTQLQNAFNLSIRSARLLRDMQLERYCYCKIPERQFIGAGGSNIRSVEKRTGTYIRSRSTDKEWLIYYDSNHGLSMAKKAMGY</sequence>
<dbReference type="OrthoDB" id="26838at2759"/>
<dbReference type="Gene3D" id="3.30.420.10">
    <property type="entry name" value="Ribonuclease H-like superfamily/Ribonuclease H"/>
    <property type="match status" value="1"/>
</dbReference>
<dbReference type="AlphaFoldDB" id="A0A9N8HHB0"/>
<feature type="domain" description="3'-5' exonuclease" evidence="1">
    <location>
        <begin position="1"/>
        <end position="89"/>
    </location>
</feature>
<gene>
    <name evidence="2" type="ORF">SEMRO_553_G165210.1</name>
</gene>
<keyword evidence="2" id="KW-0378">Hydrolase</keyword>
<dbReference type="InterPro" id="IPR012337">
    <property type="entry name" value="RNaseH-like_sf"/>
</dbReference>
<dbReference type="SUPFAM" id="SSF53098">
    <property type="entry name" value="Ribonuclease H-like"/>
    <property type="match status" value="1"/>
</dbReference>
<dbReference type="PANTHER" id="PTHR46814:SF1">
    <property type="entry name" value="EGALITARIAN, ISOFORM B"/>
    <property type="match status" value="1"/>
</dbReference>
<dbReference type="GO" id="GO:0006139">
    <property type="term" value="P:nucleobase-containing compound metabolic process"/>
    <property type="evidence" value="ECO:0007669"/>
    <property type="project" value="InterPro"/>
</dbReference>
<name>A0A9N8HHB0_9STRA</name>
<organism evidence="2 3">
    <name type="scientific">Seminavis robusta</name>
    <dbReference type="NCBI Taxonomy" id="568900"/>
    <lineage>
        <taxon>Eukaryota</taxon>
        <taxon>Sar</taxon>
        <taxon>Stramenopiles</taxon>
        <taxon>Ochrophyta</taxon>
        <taxon>Bacillariophyta</taxon>
        <taxon>Bacillariophyceae</taxon>
        <taxon>Bacillariophycidae</taxon>
        <taxon>Naviculales</taxon>
        <taxon>Naviculaceae</taxon>
        <taxon>Seminavis</taxon>
    </lineage>
</organism>
<reference evidence="2" key="1">
    <citation type="submission" date="2020-06" db="EMBL/GenBank/DDBJ databases">
        <authorList>
            <consortium name="Plant Systems Biology data submission"/>
        </authorList>
    </citation>
    <scope>NUCLEOTIDE SEQUENCE</scope>
    <source>
        <strain evidence="2">D6</strain>
    </source>
</reference>
<evidence type="ECO:0000259" key="1">
    <source>
        <dbReference type="Pfam" id="PF01612"/>
    </source>
</evidence>
<accession>A0A9N8HHB0</accession>
<dbReference type="Proteomes" id="UP001153069">
    <property type="component" value="Unassembled WGS sequence"/>
</dbReference>
<dbReference type="GO" id="GO:0008408">
    <property type="term" value="F:3'-5' exonuclease activity"/>
    <property type="evidence" value="ECO:0007669"/>
    <property type="project" value="InterPro"/>
</dbReference>
<keyword evidence="2" id="KW-0540">Nuclease</keyword>
<dbReference type="InterPro" id="IPR002562">
    <property type="entry name" value="3'-5'_exonuclease_dom"/>
</dbReference>